<organism evidence="1 2">
    <name type="scientific">Phytophthora megakarya</name>
    <dbReference type="NCBI Taxonomy" id="4795"/>
    <lineage>
        <taxon>Eukaryota</taxon>
        <taxon>Sar</taxon>
        <taxon>Stramenopiles</taxon>
        <taxon>Oomycota</taxon>
        <taxon>Peronosporomycetes</taxon>
        <taxon>Peronosporales</taxon>
        <taxon>Peronosporaceae</taxon>
        <taxon>Phytophthora</taxon>
    </lineage>
</organism>
<dbReference type="STRING" id="4795.A0A225VYW5"/>
<keyword evidence="2" id="KW-1185">Reference proteome</keyword>
<proteinExistence type="predicted"/>
<reference evidence="2" key="1">
    <citation type="submission" date="2017-03" db="EMBL/GenBank/DDBJ databases">
        <title>Phytopthora megakarya and P. palmivora, two closely related causual agents of cacao black pod achieved similar genome size and gene model numbers by different mechanisms.</title>
        <authorList>
            <person name="Ali S."/>
            <person name="Shao J."/>
            <person name="Larry D.J."/>
            <person name="Kronmiller B."/>
            <person name="Shen D."/>
            <person name="Strem M.D."/>
            <person name="Melnick R.L."/>
            <person name="Guiltinan M.J."/>
            <person name="Tyler B.M."/>
            <person name="Meinhardt L.W."/>
            <person name="Bailey B.A."/>
        </authorList>
    </citation>
    <scope>NUCLEOTIDE SEQUENCE [LARGE SCALE GENOMIC DNA]</scope>
    <source>
        <strain evidence="2">zdho120</strain>
    </source>
</reference>
<dbReference type="Proteomes" id="UP000198211">
    <property type="component" value="Unassembled WGS sequence"/>
</dbReference>
<protein>
    <submittedName>
        <fullName evidence="1">Antibiotic biosynthesis monooxygenase protein</fullName>
    </submittedName>
</protein>
<dbReference type="EMBL" id="NBNE01002538">
    <property type="protein sequence ID" value="OWZ10159.1"/>
    <property type="molecule type" value="Genomic_DNA"/>
</dbReference>
<dbReference type="PANTHER" id="PTHR38052:SF1">
    <property type="entry name" value="ABM DOMAIN-CONTAINING PROTEIN"/>
    <property type="match status" value="1"/>
</dbReference>
<sequence>MSYSDFLSSTQVLIKNIKSNQTKMVYTLVVHLHAKEGKDVEDKIRNKIIEASQTYMKDAEVIGWYVMQDHADTRKWAIIERYERESVRRILTTISVLIYAK</sequence>
<evidence type="ECO:0000313" key="1">
    <source>
        <dbReference type="EMBL" id="OWZ10159.1"/>
    </source>
</evidence>
<name>A0A225VYW5_9STRA</name>
<dbReference type="PANTHER" id="PTHR38052">
    <property type="entry name" value="EXPRESSED PROTEIN"/>
    <property type="match status" value="1"/>
</dbReference>
<comment type="caution">
    <text evidence="1">The sequence shown here is derived from an EMBL/GenBank/DDBJ whole genome shotgun (WGS) entry which is preliminary data.</text>
</comment>
<evidence type="ECO:0000313" key="2">
    <source>
        <dbReference type="Proteomes" id="UP000198211"/>
    </source>
</evidence>
<dbReference type="InterPro" id="IPR011008">
    <property type="entry name" value="Dimeric_a/b-barrel"/>
</dbReference>
<dbReference type="AlphaFoldDB" id="A0A225VYW5"/>
<dbReference type="GO" id="GO:0004497">
    <property type="term" value="F:monooxygenase activity"/>
    <property type="evidence" value="ECO:0007669"/>
    <property type="project" value="UniProtKB-KW"/>
</dbReference>
<keyword evidence="1" id="KW-0560">Oxidoreductase</keyword>
<keyword evidence="1" id="KW-0503">Monooxygenase</keyword>
<dbReference type="SUPFAM" id="SSF54909">
    <property type="entry name" value="Dimeric alpha+beta barrel"/>
    <property type="match status" value="1"/>
</dbReference>
<accession>A0A225VYW5</accession>
<gene>
    <name evidence="1" type="ORF">PHMEG_00017032</name>
</gene>
<dbReference type="Gene3D" id="3.30.70.100">
    <property type="match status" value="1"/>
</dbReference>
<dbReference type="OrthoDB" id="194076at2759"/>